<dbReference type="InterPro" id="IPR000170">
    <property type="entry name" value="High_potential_FeS_prot"/>
</dbReference>
<evidence type="ECO:0000256" key="3">
    <source>
        <dbReference type="ARBA" id="ARBA00022723"/>
    </source>
</evidence>
<evidence type="ECO:0000313" key="10">
    <source>
        <dbReference type="EMBL" id="RBB43018.1"/>
    </source>
</evidence>
<keyword evidence="11" id="KW-1185">Reference proteome</keyword>
<evidence type="ECO:0000256" key="8">
    <source>
        <dbReference type="SAM" id="SignalP"/>
    </source>
</evidence>
<evidence type="ECO:0000256" key="2">
    <source>
        <dbReference type="ARBA" id="ARBA00022485"/>
    </source>
</evidence>
<keyword evidence="4 7" id="KW-0249">Electron transport</keyword>
<evidence type="ECO:0000256" key="7">
    <source>
        <dbReference type="RuleBase" id="RU000620"/>
    </source>
</evidence>
<feature type="domain" description="High potential iron-sulfur proteins family profile" evidence="9">
    <location>
        <begin position="31"/>
        <end position="108"/>
    </location>
</feature>
<keyword evidence="3 7" id="KW-0479">Metal-binding</keyword>
<dbReference type="InterPro" id="IPR006311">
    <property type="entry name" value="TAT_signal"/>
</dbReference>
<dbReference type="EMBL" id="QMFZ01000001">
    <property type="protein sequence ID" value="RBB43018.1"/>
    <property type="molecule type" value="Genomic_DNA"/>
</dbReference>
<keyword evidence="5 7" id="KW-0408">Iron</keyword>
<reference evidence="10 11" key="1">
    <citation type="submission" date="2018-06" db="EMBL/GenBank/DDBJ databases">
        <title>Draft genome sequence of Burkholderia reimsis strain BE51 isolated from a French agricultural soil.</title>
        <authorList>
            <person name="Esmaeel Q."/>
        </authorList>
    </citation>
    <scope>NUCLEOTIDE SEQUENCE [LARGE SCALE GENOMIC DNA]</scope>
    <source>
        <strain evidence="10 11">BE51</strain>
    </source>
</reference>
<proteinExistence type="inferred from homology"/>
<dbReference type="Gene3D" id="4.10.490.10">
    <property type="entry name" value="High potential iron-sulphur protein"/>
    <property type="match status" value="1"/>
</dbReference>
<evidence type="ECO:0000256" key="4">
    <source>
        <dbReference type="ARBA" id="ARBA00022982"/>
    </source>
</evidence>
<dbReference type="GO" id="GO:0046872">
    <property type="term" value="F:metal ion binding"/>
    <property type="evidence" value="ECO:0007669"/>
    <property type="project" value="UniProtKB-KW"/>
</dbReference>
<organism evidence="10 11">
    <name type="scientific">Burkholderia reimsis</name>
    <dbReference type="NCBI Taxonomy" id="2234132"/>
    <lineage>
        <taxon>Bacteria</taxon>
        <taxon>Pseudomonadati</taxon>
        <taxon>Pseudomonadota</taxon>
        <taxon>Betaproteobacteria</taxon>
        <taxon>Burkholderiales</taxon>
        <taxon>Burkholderiaceae</taxon>
        <taxon>Burkholderia</taxon>
    </lineage>
</organism>
<dbReference type="GO" id="GO:0009055">
    <property type="term" value="F:electron transfer activity"/>
    <property type="evidence" value="ECO:0007669"/>
    <property type="project" value="InterPro"/>
</dbReference>
<feature type="chain" id="PRO_5016570216" description="High-potential iron-sulfur protein" evidence="8">
    <location>
        <begin position="28"/>
        <end position="108"/>
    </location>
</feature>
<comment type="function">
    <text evidence="7">Specific class of high-redox-potential 4Fe-4S ferredoxins. Functions in anaerobic electron transport in most purple and in some other photosynthetic bacteria and in at least one genus (Paracoccus) of halophilic, denitrifying bacteria.</text>
</comment>
<gene>
    <name evidence="10" type="ORF">DPV79_01555</name>
</gene>
<dbReference type="InterPro" id="IPR036369">
    <property type="entry name" value="HIPIP_sf"/>
</dbReference>
<protein>
    <recommendedName>
        <fullName evidence="7">High-potential iron-sulfur protein</fullName>
        <shortName evidence="7">HiPIP</shortName>
    </recommendedName>
</protein>
<comment type="subunit">
    <text evidence="7">Homodimer.</text>
</comment>
<keyword evidence="2 7" id="KW-0004">4Fe-4S</keyword>
<dbReference type="AlphaFoldDB" id="A0A365R2U0"/>
<evidence type="ECO:0000256" key="5">
    <source>
        <dbReference type="ARBA" id="ARBA00023004"/>
    </source>
</evidence>
<keyword evidence="1 7" id="KW-0813">Transport</keyword>
<evidence type="ECO:0000256" key="1">
    <source>
        <dbReference type="ARBA" id="ARBA00022448"/>
    </source>
</evidence>
<comment type="similarity">
    <text evidence="7">Belongs to the high-potential iron-sulfur protein (HiPIP) family.</text>
</comment>
<dbReference type="GO" id="GO:0051539">
    <property type="term" value="F:4 iron, 4 sulfur cluster binding"/>
    <property type="evidence" value="ECO:0007669"/>
    <property type="project" value="UniProtKB-KW"/>
</dbReference>
<comment type="caution">
    <text evidence="10">The sequence shown here is derived from an EMBL/GenBank/DDBJ whole genome shotgun (WGS) entry which is preliminary data.</text>
</comment>
<keyword evidence="8" id="KW-0732">Signal</keyword>
<evidence type="ECO:0000256" key="6">
    <source>
        <dbReference type="ARBA" id="ARBA00023014"/>
    </source>
</evidence>
<dbReference type="Pfam" id="PF01355">
    <property type="entry name" value="HIPIP"/>
    <property type="match status" value="1"/>
</dbReference>
<dbReference type="PROSITE" id="PS51318">
    <property type="entry name" value="TAT"/>
    <property type="match status" value="1"/>
</dbReference>
<accession>A0A365R2U0</accession>
<dbReference type="Proteomes" id="UP000252458">
    <property type="component" value="Unassembled WGS sequence"/>
</dbReference>
<dbReference type="SUPFAM" id="SSF57652">
    <property type="entry name" value="HIPIP (high potential iron protein)"/>
    <property type="match status" value="1"/>
</dbReference>
<dbReference type="GO" id="GO:0019646">
    <property type="term" value="P:aerobic electron transport chain"/>
    <property type="evidence" value="ECO:0007669"/>
    <property type="project" value="InterPro"/>
</dbReference>
<sequence length="108" mass="11102">MKFSRRRFIAATTVLASALAVGRRAAAADAAAGAGAVQETDANAQALGYKTDASRVDHAKFPKFQAGEACANCQFFQGKTGAPMAPCAIFGGKQVNAKGWCGAYAKKA</sequence>
<evidence type="ECO:0000259" key="9">
    <source>
        <dbReference type="PROSITE" id="PS51373"/>
    </source>
</evidence>
<keyword evidence="6 7" id="KW-0411">Iron-sulfur</keyword>
<dbReference type="PROSITE" id="PS51373">
    <property type="entry name" value="HIPIP"/>
    <property type="match status" value="1"/>
</dbReference>
<name>A0A365R2U0_9BURK</name>
<evidence type="ECO:0000313" key="11">
    <source>
        <dbReference type="Proteomes" id="UP000252458"/>
    </source>
</evidence>
<dbReference type="RefSeq" id="WP_021156559.1">
    <property type="nucleotide sequence ID" value="NZ_QMFZ01000001.1"/>
</dbReference>
<feature type="signal peptide" evidence="8">
    <location>
        <begin position="1"/>
        <end position="27"/>
    </location>
</feature>